<reference evidence="3" key="1">
    <citation type="submission" date="2023-07" db="EMBL/GenBank/DDBJ databases">
        <title>Sorghum-associated microbial communities from plants grown in Nebraska, USA.</title>
        <authorList>
            <person name="Schachtman D."/>
        </authorList>
    </citation>
    <scope>NUCLEOTIDE SEQUENCE</scope>
    <source>
        <strain evidence="3">DS1061</strain>
    </source>
</reference>
<dbReference type="EMBL" id="JAURTK010000018">
    <property type="protein sequence ID" value="MDP9651335.1"/>
    <property type="molecule type" value="Genomic_DNA"/>
</dbReference>
<dbReference type="SUPFAM" id="SSF53098">
    <property type="entry name" value="Ribonuclease H-like"/>
    <property type="match status" value="1"/>
</dbReference>
<accession>A0AB73IN36</accession>
<comment type="caution">
    <text evidence="3">The sequence shown here is derived from an EMBL/GenBank/DDBJ whole genome shotgun (WGS) entry which is preliminary data.</text>
</comment>
<evidence type="ECO:0000259" key="2">
    <source>
        <dbReference type="PROSITE" id="PS50994"/>
    </source>
</evidence>
<protein>
    <submittedName>
        <fullName evidence="3">Transposase InsO family protein</fullName>
    </submittedName>
</protein>
<evidence type="ECO:0000313" key="3">
    <source>
        <dbReference type="EMBL" id="MDP9651335.1"/>
    </source>
</evidence>
<sequence>MLTVIDEYTRECLAIDAIQRGSIRSGRAIEVLSQLVSARGAPRYLRSDNGPEFVSRAILKWAAQNGMDIAPSDPGNPWQNGAGESFKGKFR</sequence>
<feature type="domain" description="Integrase catalytic" evidence="2">
    <location>
        <begin position="1"/>
        <end position="91"/>
    </location>
</feature>
<feature type="region of interest" description="Disordered" evidence="1">
    <location>
        <begin position="68"/>
        <end position="91"/>
    </location>
</feature>
<evidence type="ECO:0000256" key="1">
    <source>
        <dbReference type="SAM" id="MobiDB-lite"/>
    </source>
</evidence>
<evidence type="ECO:0000313" key="4">
    <source>
        <dbReference type="Proteomes" id="UP001229486"/>
    </source>
</evidence>
<gene>
    <name evidence="3" type="ORF">J2793_006810</name>
</gene>
<organism evidence="3 4">
    <name type="scientific">Paraburkholderia caledonica</name>
    <dbReference type="NCBI Taxonomy" id="134536"/>
    <lineage>
        <taxon>Bacteria</taxon>
        <taxon>Pseudomonadati</taxon>
        <taxon>Pseudomonadota</taxon>
        <taxon>Betaproteobacteria</taxon>
        <taxon>Burkholderiales</taxon>
        <taxon>Burkholderiaceae</taxon>
        <taxon>Paraburkholderia</taxon>
    </lineage>
</organism>
<dbReference type="AlphaFoldDB" id="A0AB73IN36"/>
<name>A0AB73IN36_9BURK</name>
<dbReference type="InterPro" id="IPR036397">
    <property type="entry name" value="RNaseH_sf"/>
</dbReference>
<dbReference type="PROSITE" id="PS50994">
    <property type="entry name" value="INTEGRASE"/>
    <property type="match status" value="1"/>
</dbReference>
<dbReference type="Gene3D" id="3.30.420.10">
    <property type="entry name" value="Ribonuclease H-like superfamily/Ribonuclease H"/>
    <property type="match status" value="1"/>
</dbReference>
<dbReference type="PANTHER" id="PTHR47515:SF1">
    <property type="entry name" value="BLR2054 PROTEIN"/>
    <property type="match status" value="1"/>
</dbReference>
<dbReference type="GO" id="GO:0015074">
    <property type="term" value="P:DNA integration"/>
    <property type="evidence" value="ECO:0007669"/>
    <property type="project" value="InterPro"/>
</dbReference>
<dbReference type="InterPro" id="IPR012337">
    <property type="entry name" value="RNaseH-like_sf"/>
</dbReference>
<dbReference type="Pfam" id="PF00665">
    <property type="entry name" value="rve"/>
    <property type="match status" value="1"/>
</dbReference>
<dbReference type="PANTHER" id="PTHR47515">
    <property type="entry name" value="LOW CALCIUM RESPONSE LOCUS PROTEIN T"/>
    <property type="match status" value="1"/>
</dbReference>
<proteinExistence type="predicted"/>
<dbReference type="GO" id="GO:0003676">
    <property type="term" value="F:nucleic acid binding"/>
    <property type="evidence" value="ECO:0007669"/>
    <property type="project" value="InterPro"/>
</dbReference>
<dbReference type="Proteomes" id="UP001229486">
    <property type="component" value="Unassembled WGS sequence"/>
</dbReference>
<dbReference type="InterPro" id="IPR001584">
    <property type="entry name" value="Integrase_cat-core"/>
</dbReference>